<gene>
    <name evidence="8" type="ORF">XM47_07475</name>
</gene>
<evidence type="ECO:0000256" key="5">
    <source>
        <dbReference type="ARBA" id="ARBA00023204"/>
    </source>
</evidence>
<comment type="cofactor">
    <cofactor evidence="1">
        <name>a divalent metal cation</name>
        <dbReference type="ChEBI" id="CHEBI:60240"/>
    </cofactor>
</comment>
<dbReference type="InterPro" id="IPR029319">
    <property type="entry name" value="DNA_ligase_OB"/>
</dbReference>
<dbReference type="AlphaFoldDB" id="A0A0J8GSS8"/>
<evidence type="ECO:0000256" key="1">
    <source>
        <dbReference type="ARBA" id="ARBA00001968"/>
    </source>
</evidence>
<accession>A0A0J8GSS8</accession>
<evidence type="ECO:0000256" key="6">
    <source>
        <dbReference type="ARBA" id="ARBA00034003"/>
    </source>
</evidence>
<evidence type="ECO:0000256" key="3">
    <source>
        <dbReference type="ARBA" id="ARBA00022705"/>
    </source>
</evidence>
<keyword evidence="2" id="KW-0436">Ligase</keyword>
<dbReference type="EMBL" id="LAZL01000009">
    <property type="protein sequence ID" value="KMT65845.1"/>
    <property type="molecule type" value="Genomic_DNA"/>
</dbReference>
<keyword evidence="9" id="KW-1185">Reference proteome</keyword>
<dbReference type="PANTHER" id="PTHR47810:SF1">
    <property type="entry name" value="DNA LIGASE B"/>
    <property type="match status" value="1"/>
</dbReference>
<dbReference type="GO" id="GO:0006260">
    <property type="term" value="P:DNA replication"/>
    <property type="evidence" value="ECO:0007669"/>
    <property type="project" value="UniProtKB-KW"/>
</dbReference>
<dbReference type="PATRIC" id="fig|1513271.3.peg.1531"/>
<dbReference type="GO" id="GO:0006310">
    <property type="term" value="P:DNA recombination"/>
    <property type="evidence" value="ECO:0007669"/>
    <property type="project" value="InterPro"/>
</dbReference>
<evidence type="ECO:0000256" key="2">
    <source>
        <dbReference type="ARBA" id="ARBA00022598"/>
    </source>
</evidence>
<dbReference type="Pfam" id="PF14743">
    <property type="entry name" value="DNA_ligase_OB_2"/>
    <property type="match status" value="1"/>
</dbReference>
<comment type="catalytic activity">
    <reaction evidence="6">
        <text>ATP + (deoxyribonucleotide)n-3'-hydroxyl + 5'-phospho-(deoxyribonucleotide)m = (deoxyribonucleotide)n+m + AMP + diphosphate.</text>
        <dbReference type="EC" id="6.5.1.1"/>
    </reaction>
</comment>
<proteinExistence type="predicted"/>
<keyword evidence="5" id="KW-0234">DNA repair</keyword>
<organism evidence="8 9">
    <name type="scientific">Catenovulum maritimum</name>
    <dbReference type="NCBI Taxonomy" id="1513271"/>
    <lineage>
        <taxon>Bacteria</taxon>
        <taxon>Pseudomonadati</taxon>
        <taxon>Pseudomonadota</taxon>
        <taxon>Gammaproteobacteria</taxon>
        <taxon>Alteromonadales</taxon>
        <taxon>Alteromonadaceae</taxon>
        <taxon>Catenovulum</taxon>
    </lineage>
</organism>
<comment type="caution">
    <text evidence="8">The sequence shown here is derived from an EMBL/GenBank/DDBJ whole genome shotgun (WGS) entry which is preliminary data.</text>
</comment>
<name>A0A0J8GSS8_9ALTE</name>
<dbReference type="GO" id="GO:0006281">
    <property type="term" value="P:DNA repair"/>
    <property type="evidence" value="ECO:0007669"/>
    <property type="project" value="UniProtKB-KW"/>
</dbReference>
<dbReference type="SUPFAM" id="SSF50249">
    <property type="entry name" value="Nucleic acid-binding proteins"/>
    <property type="match status" value="1"/>
</dbReference>
<dbReference type="Gene3D" id="2.40.50.140">
    <property type="entry name" value="Nucleic acid-binding proteins"/>
    <property type="match status" value="1"/>
</dbReference>
<dbReference type="InterPro" id="IPR012340">
    <property type="entry name" value="NA-bd_OB-fold"/>
</dbReference>
<reference evidence="8 9" key="1">
    <citation type="submission" date="2015-04" db="EMBL/GenBank/DDBJ databases">
        <title>Draft Genome Sequence of the Novel Agar-Digesting Marine Bacterium Q1.</title>
        <authorList>
            <person name="Li Y."/>
            <person name="Li D."/>
            <person name="Chen G."/>
            <person name="Du Z."/>
        </authorList>
    </citation>
    <scope>NUCLEOTIDE SEQUENCE [LARGE SCALE GENOMIC DNA]</scope>
    <source>
        <strain evidence="8 9">Q1</strain>
    </source>
</reference>
<dbReference type="GO" id="GO:0005524">
    <property type="term" value="F:ATP binding"/>
    <property type="evidence" value="ECO:0007669"/>
    <property type="project" value="InterPro"/>
</dbReference>
<evidence type="ECO:0000313" key="9">
    <source>
        <dbReference type="Proteomes" id="UP000037600"/>
    </source>
</evidence>
<evidence type="ECO:0000256" key="4">
    <source>
        <dbReference type="ARBA" id="ARBA00022763"/>
    </source>
</evidence>
<dbReference type="Proteomes" id="UP000037600">
    <property type="component" value="Unassembled WGS sequence"/>
</dbReference>
<evidence type="ECO:0000259" key="7">
    <source>
        <dbReference type="PROSITE" id="PS50160"/>
    </source>
</evidence>
<dbReference type="SUPFAM" id="SSF56091">
    <property type="entry name" value="DNA ligase/mRNA capping enzyme, catalytic domain"/>
    <property type="match status" value="1"/>
</dbReference>
<keyword evidence="3" id="KW-0235">DNA replication</keyword>
<dbReference type="InterPro" id="IPR050326">
    <property type="entry name" value="NAD_dep_DNA_ligaseB"/>
</dbReference>
<dbReference type="Pfam" id="PF01068">
    <property type="entry name" value="DNA_ligase_A_M"/>
    <property type="match status" value="1"/>
</dbReference>
<dbReference type="CDD" id="cd08041">
    <property type="entry name" value="OBF_kDNA_ligase_like"/>
    <property type="match status" value="1"/>
</dbReference>
<dbReference type="GO" id="GO:0003910">
    <property type="term" value="F:DNA ligase (ATP) activity"/>
    <property type="evidence" value="ECO:0007669"/>
    <property type="project" value="UniProtKB-EC"/>
</dbReference>
<dbReference type="NCBIfam" id="NF006592">
    <property type="entry name" value="PRK09125.1"/>
    <property type="match status" value="1"/>
</dbReference>
<dbReference type="CDD" id="cd07896">
    <property type="entry name" value="Adenylation_kDNA_ligase_like"/>
    <property type="match status" value="1"/>
</dbReference>
<dbReference type="STRING" id="1513271.XM47_07475"/>
<evidence type="ECO:0000313" key="8">
    <source>
        <dbReference type="EMBL" id="KMT65845.1"/>
    </source>
</evidence>
<protein>
    <recommendedName>
        <fullName evidence="7">ATP-dependent DNA ligase family profile domain-containing protein</fullName>
    </recommendedName>
</protein>
<dbReference type="PROSITE" id="PS50160">
    <property type="entry name" value="DNA_LIGASE_A3"/>
    <property type="match status" value="1"/>
</dbReference>
<feature type="domain" description="ATP-dependent DNA ligase family profile" evidence="7">
    <location>
        <begin position="120"/>
        <end position="222"/>
    </location>
</feature>
<sequence length="271" mass="31030">MLCIFYTLFFTQSLAAPRDLMLAKNYHQDIKLNDYWISEKYDGIRAYWDGQFLWTRSGNQIPAPKYFTQNFPTQALDGELWAGRGNFQLVNSITRSTKDIENWRQLTFMVFDLPNHEGSFDQRLSQLKQLLPSQKGNGYIQLVKQFKLDTHTELQEYLTQYVNSGAEGLMLHLASSRYRGKRTNDLLKLKQFEDAEAKVISYIAGKGKYTGLIGAILVEMPSGKRFKIGSGFSDDERANPPPIGSIITYKFTGTTSSGLPRFATYLRIRSK</sequence>
<dbReference type="InterPro" id="IPR012310">
    <property type="entry name" value="DNA_ligase_ATP-dep_cent"/>
</dbReference>
<dbReference type="PANTHER" id="PTHR47810">
    <property type="entry name" value="DNA LIGASE"/>
    <property type="match status" value="1"/>
</dbReference>
<dbReference type="Gene3D" id="3.30.470.30">
    <property type="entry name" value="DNA ligase/mRNA capping enzyme"/>
    <property type="match status" value="1"/>
</dbReference>
<dbReference type="Gene3D" id="3.30.1490.70">
    <property type="match status" value="1"/>
</dbReference>
<keyword evidence="4" id="KW-0227">DNA damage</keyword>